<dbReference type="InterPro" id="IPR039426">
    <property type="entry name" value="TonB-dep_rcpt-like"/>
</dbReference>
<keyword evidence="8" id="KW-0732">Signal</keyword>
<dbReference type="Pfam" id="PF13715">
    <property type="entry name" value="CarbopepD_reg_2"/>
    <property type="match status" value="1"/>
</dbReference>
<dbReference type="PROSITE" id="PS51257">
    <property type="entry name" value="PROKAR_LIPOPROTEIN"/>
    <property type="match status" value="1"/>
</dbReference>
<dbReference type="Proteomes" id="UP000009309">
    <property type="component" value="Unassembled WGS sequence"/>
</dbReference>
<comment type="subcellular location">
    <subcellularLocation>
        <location evidence="1 7">Cell outer membrane</location>
        <topology evidence="1 7">Multi-pass membrane protein</topology>
    </subcellularLocation>
</comment>
<keyword evidence="4 7" id="KW-0812">Transmembrane</keyword>
<dbReference type="STRING" id="1185876.BN8_02544"/>
<feature type="signal peptide" evidence="8">
    <location>
        <begin position="1"/>
        <end position="27"/>
    </location>
</feature>
<reference evidence="10 11" key="1">
    <citation type="journal article" date="2012" name="J. Bacteriol.">
        <title>Genome Sequence of the Filamentous Bacterium Fibrisoma limi BUZ 3T.</title>
        <authorList>
            <person name="Filippini M."/>
            <person name="Qi W."/>
            <person name="Jaenicke S."/>
            <person name="Goesmann A."/>
            <person name="Smits T.H."/>
            <person name="Bagheri H.C."/>
        </authorList>
    </citation>
    <scope>NUCLEOTIDE SEQUENCE [LARGE SCALE GENOMIC DNA]</scope>
    <source>
        <strain evidence="11">BUZ 3T</strain>
    </source>
</reference>
<keyword evidence="2 7" id="KW-0813">Transport</keyword>
<dbReference type="SUPFAM" id="SSF49464">
    <property type="entry name" value="Carboxypeptidase regulatory domain-like"/>
    <property type="match status" value="1"/>
</dbReference>
<evidence type="ECO:0000259" key="9">
    <source>
        <dbReference type="Pfam" id="PF07715"/>
    </source>
</evidence>
<dbReference type="NCBIfam" id="TIGR04057">
    <property type="entry name" value="SusC_RagA_signa"/>
    <property type="match status" value="1"/>
</dbReference>
<evidence type="ECO:0000256" key="1">
    <source>
        <dbReference type="ARBA" id="ARBA00004571"/>
    </source>
</evidence>
<evidence type="ECO:0000256" key="7">
    <source>
        <dbReference type="PROSITE-ProRule" id="PRU01360"/>
    </source>
</evidence>
<comment type="caution">
    <text evidence="10">The sequence shown here is derived from an EMBL/GenBank/DDBJ whole genome shotgun (WGS) entry which is preliminary data.</text>
</comment>
<dbReference type="Gene3D" id="2.60.40.1120">
    <property type="entry name" value="Carboxypeptidase-like, regulatory domain"/>
    <property type="match status" value="1"/>
</dbReference>
<dbReference type="InterPro" id="IPR023997">
    <property type="entry name" value="TonB-dep_OMP_SusC/RagA_CS"/>
</dbReference>
<dbReference type="NCBIfam" id="TIGR04056">
    <property type="entry name" value="OMP_RagA_SusC"/>
    <property type="match status" value="1"/>
</dbReference>
<keyword evidence="6 7" id="KW-0998">Cell outer membrane</keyword>
<dbReference type="PROSITE" id="PS52016">
    <property type="entry name" value="TONB_DEPENDENT_REC_3"/>
    <property type="match status" value="1"/>
</dbReference>
<evidence type="ECO:0000256" key="4">
    <source>
        <dbReference type="ARBA" id="ARBA00022692"/>
    </source>
</evidence>
<evidence type="ECO:0000256" key="2">
    <source>
        <dbReference type="ARBA" id="ARBA00022448"/>
    </source>
</evidence>
<dbReference type="AlphaFoldDB" id="I2GHS3"/>
<keyword evidence="10" id="KW-0675">Receptor</keyword>
<dbReference type="InterPro" id="IPR036942">
    <property type="entry name" value="Beta-barrel_TonB_sf"/>
</dbReference>
<dbReference type="Gene3D" id="2.40.170.20">
    <property type="entry name" value="TonB-dependent receptor, beta-barrel domain"/>
    <property type="match status" value="1"/>
</dbReference>
<dbReference type="InterPro" id="IPR023996">
    <property type="entry name" value="TonB-dep_OMP_SusC/RagA"/>
</dbReference>
<dbReference type="InterPro" id="IPR012910">
    <property type="entry name" value="Plug_dom"/>
</dbReference>
<dbReference type="InterPro" id="IPR037066">
    <property type="entry name" value="Plug_dom_sf"/>
</dbReference>
<name>I2GHS3_9BACT</name>
<dbReference type="InterPro" id="IPR008969">
    <property type="entry name" value="CarboxyPept-like_regulatory"/>
</dbReference>
<gene>
    <name evidence="10" type="ORF">BN8_02544</name>
</gene>
<sequence length="1033" mass="112256">MNQLLTKTQRAWLVAVCWLVASACLFAQSGPVVTGKVTDDAGQALPGVTVVEKGTNSGTTTDNSGAFSLRVRSGRATLVFSFVGYLSKEITVENQSSLTVSLSPDTKQLGEVVVVGYGTQEKKDLTGAIASVGSKDIQKLPVSGVDQALQGQVAGLQISQSNGAPGANTNILIRGIGSISGGNEPLFVIDGYPVTNSGIGNPLNTINPNDIESIDVLKDASSTAIYGSRGSNGVIMITTKRGKAGKTRIEVDAYTGFQQVARKLDLLDTPDFVQFIKDGRNNGYIDNNPNGKITDPNNLRPNSYQIPSIIQGDISQLPNTDWQDAIFRTAPIQNYQISASGGNENIRYSISGGYFNQKGIVISSGLERYSFRMNLDGKISNRINVGVTMLPSFTKQDDVAAIGHSGGAVVQAALSLPPYFPVYNPDGSYFVTYRPTEGDISYPNPVQLANELKIDGTQLRFFGNAYAEVSILDGLTFRTTIGTDLNYAKNRRFQPNTIDPINILTNATGTNTEATNWLNENTFSYKKRFGDHSVDAVAGFTAQKAYSNVLQAQATRFPDNLIESVNGGTINAGYENVTIQTLLSYLARVNYSFKDKYLVTATVRRDGSSRFGSDNRWGTFPSASVGWRVSEENFMKGVSVVSDLKLRASYGLTGNNAIGDYRAIGLLQDANYIISNTLTPGLGRSTFTNSLLGWESMKQLDLGLDFSMLNNRIYVTADYYDKRNTDMLFTIQTPAATGLTSAVVNLGEVQNRGFEFALTSRNTVKEFKWTTSANITFNQNKVLAMSADAERIFSTALGRTAYAVTQAGDPIGSFFGRRVIGVFQTDEEATAYGKQPFAKAGDFKWEDINNDGRIDDNDRTVIGSPHPKFFFGFNNNFSYKGFTLDILTNGIVGQKIYNATFSINNSGVQNQLQEVFDNRWVSPSQPGNGRYGRAIRGGRNNNPLFSDAYLFDGSFLRIRNVTLAYNLPSSLINRLGVGSARVYATGTNLFTFTGYNGYDPEVSASNDDLRAAGLDFGTYPQARTITFGINLGF</sequence>
<evidence type="ECO:0000256" key="5">
    <source>
        <dbReference type="ARBA" id="ARBA00023136"/>
    </source>
</evidence>
<proteinExistence type="inferred from homology"/>
<dbReference type="EMBL" id="CAIT01000006">
    <property type="protein sequence ID" value="CCH53448.1"/>
    <property type="molecule type" value="Genomic_DNA"/>
</dbReference>
<evidence type="ECO:0000313" key="10">
    <source>
        <dbReference type="EMBL" id="CCH53448.1"/>
    </source>
</evidence>
<evidence type="ECO:0000256" key="8">
    <source>
        <dbReference type="SAM" id="SignalP"/>
    </source>
</evidence>
<comment type="similarity">
    <text evidence="7">Belongs to the TonB-dependent receptor family.</text>
</comment>
<dbReference type="RefSeq" id="WP_009282030.1">
    <property type="nucleotide sequence ID" value="NZ_CAIT01000006.1"/>
</dbReference>
<dbReference type="Pfam" id="PF07715">
    <property type="entry name" value="Plug"/>
    <property type="match status" value="1"/>
</dbReference>
<dbReference type="GO" id="GO:0009279">
    <property type="term" value="C:cell outer membrane"/>
    <property type="evidence" value="ECO:0007669"/>
    <property type="project" value="UniProtKB-SubCell"/>
</dbReference>
<organism evidence="10 11">
    <name type="scientific">Fibrisoma limi BUZ 3</name>
    <dbReference type="NCBI Taxonomy" id="1185876"/>
    <lineage>
        <taxon>Bacteria</taxon>
        <taxon>Pseudomonadati</taxon>
        <taxon>Bacteroidota</taxon>
        <taxon>Cytophagia</taxon>
        <taxon>Cytophagales</taxon>
        <taxon>Spirosomataceae</taxon>
        <taxon>Fibrisoma</taxon>
    </lineage>
</organism>
<keyword evidence="5 7" id="KW-0472">Membrane</keyword>
<protein>
    <submittedName>
        <fullName evidence="10">TonB-dependent receptor plug</fullName>
    </submittedName>
</protein>
<feature type="domain" description="TonB-dependent receptor plug" evidence="9">
    <location>
        <begin position="122"/>
        <end position="234"/>
    </location>
</feature>
<evidence type="ECO:0000256" key="6">
    <source>
        <dbReference type="ARBA" id="ARBA00023237"/>
    </source>
</evidence>
<dbReference type="FunFam" id="2.170.130.10:FF:000008">
    <property type="entry name" value="SusC/RagA family TonB-linked outer membrane protein"/>
    <property type="match status" value="1"/>
</dbReference>
<dbReference type="SUPFAM" id="SSF56935">
    <property type="entry name" value="Porins"/>
    <property type="match status" value="1"/>
</dbReference>
<dbReference type="Gene3D" id="2.170.130.10">
    <property type="entry name" value="TonB-dependent receptor, plug domain"/>
    <property type="match status" value="1"/>
</dbReference>
<feature type="chain" id="PRO_5003659879" evidence="8">
    <location>
        <begin position="28"/>
        <end position="1033"/>
    </location>
</feature>
<dbReference type="eggNOG" id="COG1629">
    <property type="taxonomic scope" value="Bacteria"/>
</dbReference>
<dbReference type="OrthoDB" id="9768177at2"/>
<keyword evidence="3 7" id="KW-1134">Transmembrane beta strand</keyword>
<accession>I2GHS3</accession>
<evidence type="ECO:0000256" key="3">
    <source>
        <dbReference type="ARBA" id="ARBA00022452"/>
    </source>
</evidence>
<evidence type="ECO:0000313" key="11">
    <source>
        <dbReference type="Proteomes" id="UP000009309"/>
    </source>
</evidence>
<keyword evidence="11" id="KW-1185">Reference proteome</keyword>